<reference evidence="1" key="1">
    <citation type="journal article" date="2024" name="J. Gen. Virol.">
        <title>Novel phages of Pseudomonas syringae unveil numerous potential auxiliary metabolic genes.</title>
        <authorList>
            <person name="Feltin C."/>
            <person name="Garneau J.R."/>
            <person name="Morris C.E."/>
            <person name="Berard A."/>
            <person name="Torres-Barcelo C."/>
        </authorList>
    </citation>
    <scope>NUCLEOTIDE SEQUENCE</scope>
</reference>
<dbReference type="EMBL" id="PP179314">
    <property type="protein sequence ID" value="XAI69824.1"/>
    <property type="molecule type" value="Genomic_DNA"/>
</dbReference>
<evidence type="ECO:0000313" key="1">
    <source>
        <dbReference type="EMBL" id="XAI69824.1"/>
    </source>
</evidence>
<accession>A0AAU6W140</accession>
<name>A0AAU6W140_9VIRU</name>
<organism evidence="1">
    <name type="scientific">Pseudomonas phage Lyrsu03</name>
    <dbReference type="NCBI Taxonomy" id="3138537"/>
    <lineage>
        <taxon>Viruses</taxon>
    </lineage>
</organism>
<sequence length="77" mass="8319">MGNSPSLPSVYTIRGLRVAQGLVFLDPRSAQQWLDANIPQGYAAHVTIEPAEVIYYGGSLGGASTEDLQQTKLSRKE</sequence>
<protein>
    <submittedName>
        <fullName evidence="1">Uncharacterized protein</fullName>
    </submittedName>
</protein>
<gene>
    <name evidence="1" type="ORF">Lyrsu03_00026</name>
</gene>
<proteinExistence type="predicted"/>